<reference evidence="1" key="1">
    <citation type="journal article" date="2010" name="Environ. Microbiol.">
        <title>Coevolution of antibiotic production and counter-resistance in soil bacteria.</title>
        <authorList>
            <person name="Laskaris P."/>
            <person name="Tolba S."/>
            <person name="Calvo-Bado L."/>
            <person name="Wellington L."/>
        </authorList>
    </citation>
    <scope>NUCLEOTIDE SEQUENCE</scope>
    <source>
        <strain evidence="1">CR50</strain>
    </source>
</reference>
<name>D3Y195_STRPT</name>
<organism evidence="1">
    <name type="scientific">Streptomyces platensis</name>
    <dbReference type="NCBI Taxonomy" id="58346"/>
    <lineage>
        <taxon>Bacteria</taxon>
        <taxon>Bacillati</taxon>
        <taxon>Actinomycetota</taxon>
        <taxon>Actinomycetes</taxon>
        <taxon>Kitasatosporales</taxon>
        <taxon>Streptomycetaceae</taxon>
        <taxon>Streptomyces</taxon>
    </lineage>
</organism>
<evidence type="ECO:0000313" key="1">
    <source>
        <dbReference type="EMBL" id="ADC52859.1"/>
    </source>
</evidence>
<accession>D3Y195</accession>
<sequence length="311" mass="33230">MSHVAEYRWCAGRSGSPLGPPGRRGSVPGRFGADAHLTHPGCRFPGTATPGAVNGTAGRNPRFRWKVGTQKMNIRVRNVLPSGRGRRAKAVAVGSMALAATLCLSITPAQADGGGGGWVTDPPDVPVSQGEGIWSTPEKVAEFLADCGQDCTFTPTAWVSEPTEGTPTKVGDYRDNCTTENADFKQGEAETTGETTVVGMSVGANPVSVLPKIEHTWFKQSTESSDTTGTLKPGEIGWVDEVSVTRKAKGNWHLNGVDQSNPFAPVNEHNFHGPHDFTDVEGDITYKIIRIQSRPMTDEERTNRCGNTSPS</sequence>
<dbReference type="AlphaFoldDB" id="D3Y195"/>
<dbReference type="EMBL" id="GU384160">
    <property type="protein sequence ID" value="ADC52859.1"/>
    <property type="molecule type" value="Genomic_DNA"/>
</dbReference>
<proteinExistence type="predicted"/>
<protein>
    <submittedName>
        <fullName evidence="1">Putative cytoplasmic protein</fullName>
    </submittedName>
</protein>